<dbReference type="AlphaFoldDB" id="L8WUX0"/>
<proteinExistence type="predicted"/>
<organism evidence="1 2">
    <name type="scientific">Thanatephorus cucumeris (strain AG1-IA)</name>
    <name type="common">Rice sheath blight fungus</name>
    <name type="synonym">Rhizoctonia solani</name>
    <dbReference type="NCBI Taxonomy" id="983506"/>
    <lineage>
        <taxon>Eukaryota</taxon>
        <taxon>Fungi</taxon>
        <taxon>Dikarya</taxon>
        <taxon>Basidiomycota</taxon>
        <taxon>Agaricomycotina</taxon>
        <taxon>Agaricomycetes</taxon>
        <taxon>Cantharellales</taxon>
        <taxon>Ceratobasidiaceae</taxon>
        <taxon>Rhizoctonia</taxon>
        <taxon>Rhizoctonia solani AG-1</taxon>
    </lineage>
</organism>
<keyword evidence="2" id="KW-1185">Reference proteome</keyword>
<name>L8WUX0_THACA</name>
<sequence length="76" mass="8464">MPSYWKLWRGWGSAGRVNQVTYKSSLQASSMIVCGCNISQPNINTSAANLHIQYIAYNLSPNNRHMDGKNNSRFGG</sequence>
<comment type="caution">
    <text evidence="1">The sequence shown here is derived from an EMBL/GenBank/DDBJ whole genome shotgun (WGS) entry which is preliminary data.</text>
</comment>
<dbReference type="EMBL" id="AFRT01001401">
    <property type="protein sequence ID" value="ELU40568.1"/>
    <property type="molecule type" value="Genomic_DNA"/>
</dbReference>
<protein>
    <submittedName>
        <fullName evidence="1">Uncharacterized protein</fullName>
    </submittedName>
</protein>
<gene>
    <name evidence="1" type="ORF">AG1IA_05402</name>
</gene>
<reference evidence="1 2" key="1">
    <citation type="journal article" date="2013" name="Nat. Commun.">
        <title>The evolution and pathogenic mechanisms of the rice sheath blight pathogen.</title>
        <authorList>
            <person name="Zheng A."/>
            <person name="Lin R."/>
            <person name="Xu L."/>
            <person name="Qin P."/>
            <person name="Tang C."/>
            <person name="Ai P."/>
            <person name="Zhang D."/>
            <person name="Liu Y."/>
            <person name="Sun Z."/>
            <person name="Feng H."/>
            <person name="Wang Y."/>
            <person name="Chen Y."/>
            <person name="Liang X."/>
            <person name="Fu R."/>
            <person name="Li Q."/>
            <person name="Zhang J."/>
            <person name="Yu X."/>
            <person name="Xie Z."/>
            <person name="Ding L."/>
            <person name="Guan P."/>
            <person name="Tang J."/>
            <person name="Liang Y."/>
            <person name="Wang S."/>
            <person name="Deng Q."/>
            <person name="Li S."/>
            <person name="Zhu J."/>
            <person name="Wang L."/>
            <person name="Liu H."/>
            <person name="Li P."/>
        </authorList>
    </citation>
    <scope>NUCLEOTIDE SEQUENCE [LARGE SCALE GENOMIC DNA]</scope>
    <source>
        <strain evidence="2">AG-1 IA</strain>
    </source>
</reference>
<evidence type="ECO:0000313" key="2">
    <source>
        <dbReference type="Proteomes" id="UP000011668"/>
    </source>
</evidence>
<dbReference type="HOGENOM" id="CLU_2656139_0_0_1"/>
<evidence type="ECO:0000313" key="1">
    <source>
        <dbReference type="EMBL" id="ELU40568.1"/>
    </source>
</evidence>
<dbReference type="Proteomes" id="UP000011668">
    <property type="component" value="Unassembled WGS sequence"/>
</dbReference>
<accession>L8WUX0</accession>